<protein>
    <recommendedName>
        <fullName evidence="2">SH3b domain-containing protein</fullName>
    </recommendedName>
</protein>
<evidence type="ECO:0000313" key="3">
    <source>
        <dbReference type="EMBL" id="THF82697.1"/>
    </source>
</evidence>
<dbReference type="OrthoDB" id="9816557at2"/>
<dbReference type="GO" id="GO:0004040">
    <property type="term" value="F:amidase activity"/>
    <property type="evidence" value="ECO:0007669"/>
    <property type="project" value="InterPro"/>
</dbReference>
<proteinExistence type="predicted"/>
<gene>
    <name evidence="3" type="ORF">E6C55_06415</name>
</gene>
<dbReference type="Proteomes" id="UP000310636">
    <property type="component" value="Unassembled WGS sequence"/>
</dbReference>
<reference evidence="3 4" key="1">
    <citation type="submission" date="2019-04" db="EMBL/GenBank/DDBJ databases">
        <title>Cohnella sp. nov. isolated from preserved vegetables.</title>
        <authorList>
            <person name="Lin S.-Y."/>
            <person name="Hung M.-H."/>
            <person name="Young C.-C."/>
        </authorList>
    </citation>
    <scope>NUCLEOTIDE SEQUENCE [LARGE SCALE GENOMIC DNA]</scope>
    <source>
        <strain evidence="3 4">CC-MHH1044</strain>
    </source>
</reference>
<dbReference type="Gene3D" id="1.10.530.10">
    <property type="match status" value="1"/>
</dbReference>
<dbReference type="Pfam" id="PF08239">
    <property type="entry name" value="SH3_3"/>
    <property type="match status" value="1"/>
</dbReference>
<dbReference type="InterPro" id="IPR003646">
    <property type="entry name" value="SH3-like_bac-type"/>
</dbReference>
<dbReference type="Pfam" id="PF01832">
    <property type="entry name" value="Glucosaminidase"/>
    <property type="match status" value="1"/>
</dbReference>
<evidence type="ECO:0000259" key="2">
    <source>
        <dbReference type="SMART" id="SM00287"/>
    </source>
</evidence>
<dbReference type="Gene3D" id="2.30.30.40">
    <property type="entry name" value="SH3 Domains"/>
    <property type="match status" value="1"/>
</dbReference>
<evidence type="ECO:0000313" key="4">
    <source>
        <dbReference type="Proteomes" id="UP000310636"/>
    </source>
</evidence>
<accession>A0A4S4C4G1</accession>
<comment type="caution">
    <text evidence="3">The sequence shown here is derived from an EMBL/GenBank/DDBJ whole genome shotgun (WGS) entry which is preliminary data.</text>
</comment>
<evidence type="ECO:0000256" key="1">
    <source>
        <dbReference type="SAM" id="MobiDB-lite"/>
    </source>
</evidence>
<name>A0A4S4C4G1_9BACL</name>
<dbReference type="AlphaFoldDB" id="A0A4S4C4G1"/>
<feature type="region of interest" description="Disordered" evidence="1">
    <location>
        <begin position="126"/>
        <end position="154"/>
    </location>
</feature>
<feature type="compositionally biased region" description="Low complexity" evidence="1">
    <location>
        <begin position="136"/>
        <end position="150"/>
    </location>
</feature>
<dbReference type="InterPro" id="IPR002901">
    <property type="entry name" value="MGlyc_endo_b_GlcNAc-like_dom"/>
</dbReference>
<dbReference type="EMBL" id="SSOB01000006">
    <property type="protein sequence ID" value="THF82697.1"/>
    <property type="molecule type" value="Genomic_DNA"/>
</dbReference>
<sequence>MLRSDSLGDNAPARYAFVILVSLIVLLFAHARAAGAETTDSAGSAATYLTTVNLLNVREAPNAQARIVKVVKQGTVLKADATVNGGWLKLSGGAGYVNGAYARLVAAAKPAAAVKTLSYTVAAAAGSGSGSGGGKPAATAAAGSAGSTGSASGGGKPAATAISVSLPLSEVESASGLTADAIELLFGNTELLGHGLEKAILAIEEDYGINAFFTIAVMKLESGNGTSKLADRKNNLFGLSNGKGGYLSFKTKADSVRRFGKLISDNYIGDGYSTIEDISGKYCPPNKDWPTLIRSIMKRDYKRLLGESA</sequence>
<feature type="domain" description="SH3b" evidence="2">
    <location>
        <begin position="45"/>
        <end position="105"/>
    </location>
</feature>
<organism evidence="3 4">
    <name type="scientific">Cohnella fermenti</name>
    <dbReference type="NCBI Taxonomy" id="2565925"/>
    <lineage>
        <taxon>Bacteria</taxon>
        <taxon>Bacillati</taxon>
        <taxon>Bacillota</taxon>
        <taxon>Bacilli</taxon>
        <taxon>Bacillales</taxon>
        <taxon>Paenibacillaceae</taxon>
        <taxon>Cohnella</taxon>
    </lineage>
</organism>
<keyword evidence="4" id="KW-1185">Reference proteome</keyword>
<dbReference type="SMART" id="SM00287">
    <property type="entry name" value="SH3b"/>
    <property type="match status" value="1"/>
</dbReference>
<dbReference type="RefSeq" id="WP_136368958.1">
    <property type="nucleotide sequence ID" value="NZ_SSOB01000006.1"/>
</dbReference>